<accession>A0ACC0VP07</accession>
<protein>
    <submittedName>
        <fullName evidence="1">Uncharacterized protein</fullName>
    </submittedName>
</protein>
<keyword evidence="2" id="KW-1185">Reference proteome</keyword>
<dbReference type="EMBL" id="CM047587">
    <property type="protein sequence ID" value="KAI9908189.1"/>
    <property type="molecule type" value="Genomic_DNA"/>
</dbReference>
<name>A0ACC0VP07_9STRA</name>
<comment type="caution">
    <text evidence="1">The sequence shown here is derived from an EMBL/GenBank/DDBJ whole genome shotgun (WGS) entry which is preliminary data.</text>
</comment>
<evidence type="ECO:0000313" key="1">
    <source>
        <dbReference type="EMBL" id="KAI9908189.1"/>
    </source>
</evidence>
<gene>
    <name evidence="1" type="ORF">PsorP6_004397</name>
</gene>
<reference evidence="1 2" key="1">
    <citation type="journal article" date="2022" name="bioRxiv">
        <title>The genome of the oomycete Peronosclerospora sorghi, a cosmopolitan pathogen of maize and sorghum, is inflated with dispersed pseudogenes.</title>
        <authorList>
            <person name="Fletcher K."/>
            <person name="Martin F."/>
            <person name="Isakeit T."/>
            <person name="Cavanaugh K."/>
            <person name="Magill C."/>
            <person name="Michelmore R."/>
        </authorList>
    </citation>
    <scope>NUCLEOTIDE SEQUENCE [LARGE SCALE GENOMIC DNA]</scope>
    <source>
        <strain evidence="1">P6</strain>
    </source>
</reference>
<organism evidence="1 2">
    <name type="scientific">Peronosclerospora sorghi</name>
    <dbReference type="NCBI Taxonomy" id="230839"/>
    <lineage>
        <taxon>Eukaryota</taxon>
        <taxon>Sar</taxon>
        <taxon>Stramenopiles</taxon>
        <taxon>Oomycota</taxon>
        <taxon>Peronosporomycetes</taxon>
        <taxon>Peronosporales</taxon>
        <taxon>Peronosporaceae</taxon>
        <taxon>Peronosclerospora</taxon>
    </lineage>
</organism>
<sequence>MHSSTPLYTYIFTIRLRCQAAPSAATTAEILLHFDLTRAYPIKEPPNVTVEAKYGLSNVEILKLEREMERLAIEKVGDAAVYDLVVFAMDFVQDHFKDPSSFFEQMITRQQHRETQQKLAENVQRQQQEEEVRAKNQEIGALLAAERKKREMIKKTHWRRRKDRWNIDSEWSSSEAESQDGMKNLPSSDDQHLEARADSDMSDSNSDASDLNAVAAAKRYHSRYLGDFKELGRLGRGGGGEVVKVRNRLDRQLYAVKKVTLDPEDKTMKKKILREVKTISRMQHRHIVRYFQAWIEGESDMGSEDEADFPFVDSEGEDRVIGVDVHEREELASDVSLLSVVDDELGPTPSTDEDDDDWFGAVACCTTLWPTSGHESRCLRSNSHSFPRRSLKSNFSASDDGFEWEALKDARALNSSDDEGGGYHRQAHVDQSPVRGKKRTREKLYIQMEFCEGNTLREVIDKGRLWNDADKIWTMFRQILEALAYIHRQGIIHRDIKPPNVFLDWEGTVKLGDFGLAVRPPQVAEDDGTNSNSLSPKNTRTGRILSDSTGSSAAELYGLLKMETLENSQFVGQQTRNPMTTMSQDVAGGNITAGVGTAFYRAPEQEREGQPYNQKADLFSLGIMFFEMWSTPFTTLMERAQALTGLREKHELPQDFHATDDVKTIILWLCEREASKRPNAKELLASPLVPAKMEVEGSYLQEALETIANPQGKFFGQLIDALLAQEPLTHVDYTYDHLESVKMRSYEIQLRTKTYVRNVLQVWNKFRVH</sequence>
<evidence type="ECO:0000313" key="2">
    <source>
        <dbReference type="Proteomes" id="UP001163321"/>
    </source>
</evidence>
<dbReference type="Proteomes" id="UP001163321">
    <property type="component" value="Chromosome 8"/>
</dbReference>
<proteinExistence type="predicted"/>